<evidence type="ECO:0000313" key="2">
    <source>
        <dbReference type="Proteomes" id="UP001073227"/>
    </source>
</evidence>
<organism evidence="1 2">
    <name type="scientific">Hoeflea algicola</name>
    <dbReference type="NCBI Taxonomy" id="2983763"/>
    <lineage>
        <taxon>Bacteria</taxon>
        <taxon>Pseudomonadati</taxon>
        <taxon>Pseudomonadota</taxon>
        <taxon>Alphaproteobacteria</taxon>
        <taxon>Hyphomicrobiales</taxon>
        <taxon>Rhizobiaceae</taxon>
        <taxon>Hoeflea</taxon>
    </lineage>
</organism>
<sequence>MLKIEAPAEADVRYVADRMRDDDVREFMSVSFAERKIDLVDDIVRRFGLHPGAIGFYLDDEPVGIGGLIEGRPHVGTLLFFATDKFASVALGIAKFTRQRLFPRYREAGMHRIEAISIDGHASAHRWIKMIGLKHEAALRGFGKGGETYHQFAWVADDVH</sequence>
<dbReference type="InterPro" id="IPR016181">
    <property type="entry name" value="Acyl_CoA_acyltransferase"/>
</dbReference>
<dbReference type="RefSeq" id="WP_267653879.1">
    <property type="nucleotide sequence ID" value="NZ_JAOVZR010000001.1"/>
</dbReference>
<protein>
    <recommendedName>
        <fullName evidence="3">N-acetyltransferase domain-containing protein</fullName>
    </recommendedName>
</protein>
<evidence type="ECO:0008006" key="3">
    <source>
        <dbReference type="Google" id="ProtNLM"/>
    </source>
</evidence>
<proteinExistence type="predicted"/>
<name>A0ABT3Z9G9_9HYPH</name>
<reference evidence="1" key="1">
    <citation type="submission" date="2022-10" db="EMBL/GenBank/DDBJ databases">
        <title>Hoeflea sp. G2-23, isolated from marine algae.</title>
        <authorList>
            <person name="Kristyanto S."/>
            <person name="Kim J.M."/>
            <person name="Jeon C.O."/>
        </authorList>
    </citation>
    <scope>NUCLEOTIDE SEQUENCE</scope>
    <source>
        <strain evidence="1">G2-23</strain>
    </source>
</reference>
<accession>A0ABT3Z9G9</accession>
<dbReference type="EMBL" id="JAOVZR010000001">
    <property type="protein sequence ID" value="MCY0148308.1"/>
    <property type="molecule type" value="Genomic_DNA"/>
</dbReference>
<evidence type="ECO:0000313" key="1">
    <source>
        <dbReference type="EMBL" id="MCY0148308.1"/>
    </source>
</evidence>
<keyword evidence="2" id="KW-1185">Reference proteome</keyword>
<dbReference type="SUPFAM" id="SSF55729">
    <property type="entry name" value="Acyl-CoA N-acyltransferases (Nat)"/>
    <property type="match status" value="1"/>
</dbReference>
<dbReference type="Proteomes" id="UP001073227">
    <property type="component" value="Unassembled WGS sequence"/>
</dbReference>
<gene>
    <name evidence="1" type="ORF">OEG84_11450</name>
</gene>
<comment type="caution">
    <text evidence="1">The sequence shown here is derived from an EMBL/GenBank/DDBJ whole genome shotgun (WGS) entry which is preliminary data.</text>
</comment>